<name>R3HEX3_ENTFL</name>
<keyword evidence="4" id="KW-0233">DNA recombination</keyword>
<dbReference type="Pfam" id="PF00239">
    <property type="entry name" value="Resolvase"/>
    <property type="match status" value="1"/>
</dbReference>
<feature type="domain" description="Resolvase/invertase-type recombinase catalytic" evidence="8">
    <location>
        <begin position="1"/>
        <end position="134"/>
    </location>
</feature>
<dbReference type="InterPro" id="IPR050639">
    <property type="entry name" value="SSR_resolvase"/>
</dbReference>
<evidence type="ECO:0000259" key="8">
    <source>
        <dbReference type="PROSITE" id="PS51736"/>
    </source>
</evidence>
<comment type="similarity">
    <text evidence="1">Belongs to the site-specific recombinase resolvase family.</text>
</comment>
<evidence type="ECO:0000313" key="9">
    <source>
        <dbReference type="EMBL" id="EOK04047.1"/>
    </source>
</evidence>
<evidence type="ECO:0000256" key="4">
    <source>
        <dbReference type="ARBA" id="ARBA00023172"/>
    </source>
</evidence>
<organism evidence="9 10">
    <name type="scientific">Enterococcus faecalis ATCC 6055</name>
    <dbReference type="NCBI Taxonomy" id="1169311"/>
    <lineage>
        <taxon>Bacteria</taxon>
        <taxon>Bacillati</taxon>
        <taxon>Bacillota</taxon>
        <taxon>Bacilli</taxon>
        <taxon>Lactobacillales</taxon>
        <taxon>Enterococcaceae</taxon>
        <taxon>Enterococcus</taxon>
    </lineage>
</organism>
<dbReference type="PROSITE" id="PS00397">
    <property type="entry name" value="RECOMBINASES_1"/>
    <property type="match status" value="1"/>
</dbReference>
<evidence type="ECO:0000256" key="6">
    <source>
        <dbReference type="PROSITE-ProRule" id="PRU10137"/>
    </source>
</evidence>
<reference evidence="9 10" key="1">
    <citation type="submission" date="2013-02" db="EMBL/GenBank/DDBJ databases">
        <title>The Genome Sequence of Enterococcus faecalis ATCC_6055.</title>
        <authorList>
            <consortium name="The Broad Institute Genome Sequencing Platform"/>
            <consortium name="The Broad Institute Genome Sequencing Center for Infectious Disease"/>
            <person name="Earl A.M."/>
            <person name="Gilmore M.S."/>
            <person name="Lebreton F."/>
            <person name="Walker B."/>
            <person name="Young S.K."/>
            <person name="Zeng Q."/>
            <person name="Gargeya S."/>
            <person name="Fitzgerald M."/>
            <person name="Haas B."/>
            <person name="Abouelleil A."/>
            <person name="Alvarado L."/>
            <person name="Arachchi H.M."/>
            <person name="Berlin A.M."/>
            <person name="Chapman S.B."/>
            <person name="Dewar J."/>
            <person name="Goldberg J."/>
            <person name="Griggs A."/>
            <person name="Gujja S."/>
            <person name="Hansen M."/>
            <person name="Howarth C."/>
            <person name="Imamovic A."/>
            <person name="Larimer J."/>
            <person name="McCowan C."/>
            <person name="Murphy C."/>
            <person name="Neiman D."/>
            <person name="Pearson M."/>
            <person name="Priest M."/>
            <person name="Roberts A."/>
            <person name="Saif S."/>
            <person name="Shea T."/>
            <person name="Sisk P."/>
            <person name="Sykes S."/>
            <person name="Wortman J."/>
            <person name="Nusbaum C."/>
            <person name="Birren B."/>
        </authorList>
    </citation>
    <scope>NUCLEOTIDE SEQUENCE [LARGE SCALE GENOMIC DNA]</scope>
    <source>
        <strain evidence="9 10">ATCC 6055</strain>
    </source>
</reference>
<dbReference type="EMBL" id="ASDZ01000062">
    <property type="protein sequence ID" value="EOK04047.1"/>
    <property type="molecule type" value="Genomic_DNA"/>
</dbReference>
<dbReference type="CDD" id="cd03768">
    <property type="entry name" value="SR_ResInv"/>
    <property type="match status" value="1"/>
</dbReference>
<proteinExistence type="inferred from homology"/>
<feature type="region of interest" description="Disordered" evidence="7">
    <location>
        <begin position="126"/>
        <end position="145"/>
    </location>
</feature>
<dbReference type="AlphaFoldDB" id="R3HEX3"/>
<dbReference type="InterPro" id="IPR006119">
    <property type="entry name" value="Resolv_N"/>
</dbReference>
<dbReference type="InterPro" id="IPR006118">
    <property type="entry name" value="Recombinase_CS"/>
</dbReference>
<feature type="compositionally biased region" description="Basic and acidic residues" evidence="7">
    <location>
        <begin position="126"/>
        <end position="140"/>
    </location>
</feature>
<dbReference type="PROSITE" id="PS51736">
    <property type="entry name" value="RECOMBINASES_3"/>
    <property type="match status" value="1"/>
</dbReference>
<dbReference type="Proteomes" id="UP000013638">
    <property type="component" value="Unassembled WGS sequence"/>
</dbReference>
<feature type="active site" description="O-(5'-phospho-DNA)-serine intermediate" evidence="5 6">
    <location>
        <position position="9"/>
    </location>
</feature>
<dbReference type="SMART" id="SM00857">
    <property type="entry name" value="Resolvase"/>
    <property type="match status" value="1"/>
</dbReference>
<dbReference type="PANTHER" id="PTHR30461">
    <property type="entry name" value="DNA-INVERTASE FROM LAMBDOID PROPHAGE"/>
    <property type="match status" value="1"/>
</dbReference>
<comment type="caution">
    <text evidence="9">The sequence shown here is derived from an EMBL/GenBank/DDBJ whole genome shotgun (WGS) entry which is preliminary data.</text>
</comment>
<dbReference type="HOGENOM" id="CLU_010686_8_3_9"/>
<evidence type="ECO:0000256" key="3">
    <source>
        <dbReference type="ARBA" id="ARBA00023125"/>
    </source>
</evidence>
<dbReference type="InterPro" id="IPR036162">
    <property type="entry name" value="Resolvase-like_N_sf"/>
</dbReference>
<evidence type="ECO:0000256" key="2">
    <source>
        <dbReference type="ARBA" id="ARBA00022908"/>
    </source>
</evidence>
<evidence type="ECO:0000313" key="10">
    <source>
        <dbReference type="Proteomes" id="UP000013638"/>
    </source>
</evidence>
<dbReference type="GO" id="GO:0000150">
    <property type="term" value="F:DNA strand exchange activity"/>
    <property type="evidence" value="ECO:0007669"/>
    <property type="project" value="InterPro"/>
</dbReference>
<sequence length="189" mass="21971">MKYGYARVSTNEQDLAIQIEQLKNAGAEKIYSEKYTGTKCDRPKLDELLSILSKGDELIVTKLDRLSRSVQQGTALISELQKKDVVVSILNMGRIDKSPNGSLMLNMFLAFAQFERDMIVQRTQEGREYQRQHNPNYRDGRKPKKTPQQIQEILDYLSNHTYTETARLFELDKSTIVRYKQRYGQKNDN</sequence>
<evidence type="ECO:0000256" key="1">
    <source>
        <dbReference type="ARBA" id="ARBA00009913"/>
    </source>
</evidence>
<keyword evidence="3" id="KW-0238">DNA-binding</keyword>
<dbReference type="RefSeq" id="WP_010829349.1">
    <property type="nucleotide sequence ID" value="NZ_KB944864.1"/>
</dbReference>
<dbReference type="Gene3D" id="3.40.50.1390">
    <property type="entry name" value="Resolvase, N-terminal catalytic domain"/>
    <property type="match status" value="1"/>
</dbReference>
<accession>R3HEX3</accession>
<evidence type="ECO:0000256" key="7">
    <source>
        <dbReference type="SAM" id="MobiDB-lite"/>
    </source>
</evidence>
<evidence type="ECO:0000256" key="5">
    <source>
        <dbReference type="PIRSR" id="PIRSR606118-50"/>
    </source>
</evidence>
<dbReference type="PANTHER" id="PTHR30461:SF26">
    <property type="entry name" value="RESOLVASE HOMOLOG YNEB"/>
    <property type="match status" value="1"/>
</dbReference>
<dbReference type="GO" id="GO:0003677">
    <property type="term" value="F:DNA binding"/>
    <property type="evidence" value="ECO:0007669"/>
    <property type="project" value="UniProtKB-KW"/>
</dbReference>
<gene>
    <name evidence="9" type="ORF">WOU_03229</name>
</gene>
<dbReference type="PATRIC" id="fig|1169311.3.peg.3151"/>
<protein>
    <recommendedName>
        <fullName evidence="8">Resolvase/invertase-type recombinase catalytic domain-containing protein</fullName>
    </recommendedName>
</protein>
<dbReference type="PROSITE" id="PS00398">
    <property type="entry name" value="RECOMBINASES_2"/>
    <property type="match status" value="1"/>
</dbReference>
<dbReference type="GO" id="GO:0015074">
    <property type="term" value="P:DNA integration"/>
    <property type="evidence" value="ECO:0007669"/>
    <property type="project" value="UniProtKB-KW"/>
</dbReference>
<keyword evidence="2" id="KW-0229">DNA integration</keyword>
<dbReference type="SUPFAM" id="SSF53041">
    <property type="entry name" value="Resolvase-like"/>
    <property type="match status" value="1"/>
</dbReference>